<organism evidence="1 2">
    <name type="scientific">Dunaliella salina</name>
    <name type="common">Green alga</name>
    <name type="synonym">Protococcus salinus</name>
    <dbReference type="NCBI Taxonomy" id="3046"/>
    <lineage>
        <taxon>Eukaryota</taxon>
        <taxon>Viridiplantae</taxon>
        <taxon>Chlorophyta</taxon>
        <taxon>core chlorophytes</taxon>
        <taxon>Chlorophyceae</taxon>
        <taxon>CS clade</taxon>
        <taxon>Chlamydomonadales</taxon>
        <taxon>Dunaliellaceae</taxon>
        <taxon>Dunaliella</taxon>
    </lineage>
</organism>
<dbReference type="EMBL" id="MU071548">
    <property type="protein sequence ID" value="KAF5825987.1"/>
    <property type="molecule type" value="Genomic_DNA"/>
</dbReference>
<evidence type="ECO:0000313" key="1">
    <source>
        <dbReference type="EMBL" id="KAF5825987.1"/>
    </source>
</evidence>
<name>A0ABQ7FV84_DUNSA</name>
<evidence type="ECO:0000313" key="2">
    <source>
        <dbReference type="Proteomes" id="UP000815325"/>
    </source>
</evidence>
<dbReference type="Proteomes" id="UP000815325">
    <property type="component" value="Unassembled WGS sequence"/>
</dbReference>
<reference evidence="1" key="1">
    <citation type="submission" date="2017-08" db="EMBL/GenBank/DDBJ databases">
        <authorList>
            <person name="Polle J.E."/>
            <person name="Barry K."/>
            <person name="Cushman J."/>
            <person name="Schmutz J."/>
            <person name="Tran D."/>
            <person name="Hathwaick L.T."/>
            <person name="Yim W.C."/>
            <person name="Jenkins J."/>
            <person name="Mckie-Krisberg Z.M."/>
            <person name="Prochnik S."/>
            <person name="Lindquist E."/>
            <person name="Dockter R.B."/>
            <person name="Adam C."/>
            <person name="Molina H."/>
            <person name="Bunkerborg J."/>
            <person name="Jin E."/>
            <person name="Buchheim M."/>
            <person name="Magnuson J."/>
        </authorList>
    </citation>
    <scope>NUCLEOTIDE SEQUENCE</scope>
    <source>
        <strain evidence="1">CCAP 19/18</strain>
    </source>
</reference>
<gene>
    <name evidence="1" type="ORF">DUNSADRAFT_5552</name>
</gene>
<feature type="non-terminal residue" evidence="1">
    <location>
        <position position="1"/>
    </location>
</feature>
<accession>A0ABQ7FV84</accession>
<keyword evidence="2" id="KW-1185">Reference proteome</keyword>
<protein>
    <submittedName>
        <fullName evidence="1">Uncharacterized protein</fullName>
    </submittedName>
</protein>
<sequence length="110" mass="11380">MDAPDSSQIASSGGAGVRSALGRPVVRLALLAALGFGGASWLQGQGTEGVDVASSGGEMLRVASLDKAQLTKLAVGILGFLTYKISLISVSIAPEEQPQEQQQQQQQEQQ</sequence>
<proteinExistence type="predicted"/>
<comment type="caution">
    <text evidence="1">The sequence shown here is derived from an EMBL/GenBank/DDBJ whole genome shotgun (WGS) entry which is preliminary data.</text>
</comment>